<dbReference type="AlphaFoldDB" id="A0A1N6XUG6"/>
<keyword evidence="2" id="KW-1133">Transmembrane helix</keyword>
<keyword evidence="2" id="KW-0472">Membrane</keyword>
<keyword evidence="2" id="KW-0812">Transmembrane</keyword>
<feature type="compositionally biased region" description="Basic and acidic residues" evidence="1">
    <location>
        <begin position="80"/>
        <end position="92"/>
    </location>
</feature>
<dbReference type="EMBL" id="FTMP01000016">
    <property type="protein sequence ID" value="SIR05849.1"/>
    <property type="molecule type" value="Genomic_DNA"/>
</dbReference>
<accession>A0A1N6XUG6</accession>
<sequence length="217" mass="24610">MRADWDDAPSYLSKRKTDSGLLIGVVIGCAITALGLYVSSRFMPEEQPEQAIAVTQQEPAPIYEEVEPPQYSAPTPSEKFWQDQKRREEQRRQAAYNESNYTPRGADNVVSTEGIRQSSAYQNNRSGSSQSSERTIDHEGQWIPKWGGGGSYFAKWTAINNQIDGRTVCANHKRGSIDYRECRKAAKQWFHNQCRLESSEQQKQRYCSAASRFSPMG</sequence>
<feature type="transmembrane region" description="Helical" evidence="2">
    <location>
        <begin position="20"/>
        <end position="38"/>
    </location>
</feature>
<protein>
    <submittedName>
        <fullName evidence="3">Uncharacterized protein</fullName>
    </submittedName>
</protein>
<feature type="region of interest" description="Disordered" evidence="1">
    <location>
        <begin position="67"/>
        <end position="138"/>
    </location>
</feature>
<dbReference type="Proteomes" id="UP000185841">
    <property type="component" value="Unassembled WGS sequence"/>
</dbReference>
<gene>
    <name evidence="3" type="ORF">SAMN05878282_1165</name>
</gene>
<name>A0A1N6XUG6_AQUAC</name>
<evidence type="ECO:0000256" key="1">
    <source>
        <dbReference type="SAM" id="MobiDB-lite"/>
    </source>
</evidence>
<evidence type="ECO:0000313" key="3">
    <source>
        <dbReference type="EMBL" id="SIR05849.1"/>
    </source>
</evidence>
<dbReference type="PROSITE" id="PS51257">
    <property type="entry name" value="PROKAR_LIPOPROTEIN"/>
    <property type="match status" value="1"/>
</dbReference>
<evidence type="ECO:0000313" key="4">
    <source>
        <dbReference type="Proteomes" id="UP000185841"/>
    </source>
</evidence>
<evidence type="ECO:0000256" key="2">
    <source>
        <dbReference type="SAM" id="Phobius"/>
    </source>
</evidence>
<reference evidence="3 4" key="1">
    <citation type="submission" date="2017-01" db="EMBL/GenBank/DDBJ databases">
        <authorList>
            <person name="Mah S.A."/>
            <person name="Swanson W.J."/>
            <person name="Moy G.W."/>
            <person name="Vacquier V.D."/>
        </authorList>
    </citation>
    <scope>NUCLEOTIDE SEQUENCE [LARGE SCALE GENOMIC DNA]</scope>
    <source>
        <strain evidence="3 4">RU36E</strain>
    </source>
</reference>
<organism evidence="3 4">
    <name type="scientific">Aquipseudomonas alcaligenes</name>
    <name type="common">Pseudomonas alcaligenes</name>
    <dbReference type="NCBI Taxonomy" id="43263"/>
    <lineage>
        <taxon>Bacteria</taxon>
        <taxon>Pseudomonadati</taxon>
        <taxon>Pseudomonadota</taxon>
        <taxon>Gammaproteobacteria</taxon>
        <taxon>Pseudomonadales</taxon>
        <taxon>Pseudomonadaceae</taxon>
        <taxon>Aquipseudomonas</taxon>
    </lineage>
</organism>
<feature type="compositionally biased region" description="Polar residues" evidence="1">
    <location>
        <begin position="109"/>
        <end position="133"/>
    </location>
</feature>
<proteinExistence type="predicted"/>